<dbReference type="Proteomes" id="UP000309215">
    <property type="component" value="Unassembled WGS sequence"/>
</dbReference>
<evidence type="ECO:0000313" key="1">
    <source>
        <dbReference type="EMBL" id="TKD12040.1"/>
    </source>
</evidence>
<dbReference type="RefSeq" id="WP_136927835.1">
    <property type="nucleotide sequence ID" value="NZ_SSMQ01000004.1"/>
</dbReference>
<dbReference type="AlphaFoldDB" id="A0A4U1JHG1"/>
<proteinExistence type="predicted"/>
<reference evidence="1 2" key="1">
    <citation type="submission" date="2019-04" db="EMBL/GenBank/DDBJ databases">
        <authorList>
            <person name="Li Y."/>
            <person name="Wang J."/>
        </authorList>
    </citation>
    <scope>NUCLEOTIDE SEQUENCE [LARGE SCALE GENOMIC DNA]</scope>
    <source>
        <strain evidence="1 2">DSM 14668</strain>
    </source>
</reference>
<accession>A0A4U1JHG1</accession>
<gene>
    <name evidence="1" type="ORF">E8A74_05345</name>
</gene>
<keyword evidence="2" id="KW-1185">Reference proteome</keyword>
<sequence length="181" mass="19545">MSASVLIVDRSSSKLLVHTRASGMLARLAHDLELAASALSGRATLEGEGFSAELVVPVAALQVVGTLHGERVDTSALSTSDRSDIERKIRDEVFPGTKEVRVRATGTSRERADVTVEVSSGRISLPVSLRVTEEAERTRVSGRAELSMKRLGLREVKGPLGAFRVRDDVEVLFDVILRPEA</sequence>
<organism evidence="1 2">
    <name type="scientific">Polyangium fumosum</name>
    <dbReference type="NCBI Taxonomy" id="889272"/>
    <lineage>
        <taxon>Bacteria</taxon>
        <taxon>Pseudomonadati</taxon>
        <taxon>Myxococcota</taxon>
        <taxon>Polyangia</taxon>
        <taxon>Polyangiales</taxon>
        <taxon>Polyangiaceae</taxon>
        <taxon>Polyangium</taxon>
    </lineage>
</organism>
<dbReference type="EMBL" id="SSMQ01000004">
    <property type="protein sequence ID" value="TKD12040.1"/>
    <property type="molecule type" value="Genomic_DNA"/>
</dbReference>
<dbReference type="OrthoDB" id="5509403at2"/>
<protein>
    <recommendedName>
        <fullName evidence="3">YceI family protein</fullName>
    </recommendedName>
</protein>
<evidence type="ECO:0008006" key="3">
    <source>
        <dbReference type="Google" id="ProtNLM"/>
    </source>
</evidence>
<comment type="caution">
    <text evidence="1">The sequence shown here is derived from an EMBL/GenBank/DDBJ whole genome shotgun (WGS) entry which is preliminary data.</text>
</comment>
<name>A0A4U1JHG1_9BACT</name>
<evidence type="ECO:0000313" key="2">
    <source>
        <dbReference type="Proteomes" id="UP000309215"/>
    </source>
</evidence>